<feature type="transmembrane region" description="Helical" evidence="1">
    <location>
        <begin position="5"/>
        <end position="21"/>
    </location>
</feature>
<proteinExistence type="predicted"/>
<feature type="transmembrane region" description="Helical" evidence="1">
    <location>
        <begin position="108"/>
        <end position="126"/>
    </location>
</feature>
<gene>
    <name evidence="2" type="ORF">SAMN02927916_3416</name>
</gene>
<name>A0ABY0LYL5_9FLAO</name>
<keyword evidence="3" id="KW-1185">Reference proteome</keyword>
<evidence type="ECO:0000313" key="2">
    <source>
        <dbReference type="EMBL" id="SCY79223.1"/>
    </source>
</evidence>
<organism evidence="2 3">
    <name type="scientific">Flavobacterium anhuiense</name>
    <dbReference type="NCBI Taxonomy" id="459526"/>
    <lineage>
        <taxon>Bacteria</taxon>
        <taxon>Pseudomonadati</taxon>
        <taxon>Bacteroidota</taxon>
        <taxon>Flavobacteriia</taxon>
        <taxon>Flavobacteriales</taxon>
        <taxon>Flavobacteriaceae</taxon>
        <taxon>Flavobacterium</taxon>
    </lineage>
</organism>
<evidence type="ECO:0000256" key="1">
    <source>
        <dbReference type="SAM" id="Phobius"/>
    </source>
</evidence>
<keyword evidence="1" id="KW-0812">Transmembrane</keyword>
<protein>
    <submittedName>
        <fullName evidence="2">Uncharacterized protein</fullName>
    </submittedName>
</protein>
<evidence type="ECO:0000313" key="3">
    <source>
        <dbReference type="Proteomes" id="UP000199307"/>
    </source>
</evidence>
<feature type="transmembrane region" description="Helical" evidence="1">
    <location>
        <begin position="56"/>
        <end position="72"/>
    </location>
</feature>
<feature type="transmembrane region" description="Helical" evidence="1">
    <location>
        <begin position="132"/>
        <end position="151"/>
    </location>
</feature>
<dbReference type="Proteomes" id="UP000199307">
    <property type="component" value="Unassembled WGS sequence"/>
</dbReference>
<keyword evidence="1" id="KW-1133">Transmembrane helix</keyword>
<comment type="caution">
    <text evidence="2">The sequence shown here is derived from an EMBL/GenBank/DDBJ whole genome shotgun (WGS) entry which is preliminary data.</text>
</comment>
<feature type="transmembrane region" description="Helical" evidence="1">
    <location>
        <begin position="78"/>
        <end position="96"/>
    </location>
</feature>
<keyword evidence="1" id="KW-0472">Membrane</keyword>
<dbReference type="EMBL" id="FMVC01000005">
    <property type="protein sequence ID" value="SCY79223.1"/>
    <property type="molecule type" value="Genomic_DNA"/>
</dbReference>
<reference evidence="2 3" key="1">
    <citation type="submission" date="2016-10" db="EMBL/GenBank/DDBJ databases">
        <authorList>
            <person name="Varghese N."/>
            <person name="Submissions S."/>
        </authorList>
    </citation>
    <scope>NUCLEOTIDE SEQUENCE [LARGE SCALE GENOMIC DNA]</scope>
    <source>
        <strain evidence="2 3">CGMCC 1.6859</strain>
    </source>
</reference>
<sequence length="165" mass="19729">MIKLIIRFLLVVATCVVLFRYKYLDNYDLIIEVFLIIGLILNYGKNENTVEALSNYFYWLIMIFLIFLHTKIDLFSFIDAFIILLAFKTFVLFLNYFKYQKVAVVSSYLSKIWIFTFYLYLTEIILNSTHGFRNLFFNIGIISAIETILIISRNKEWKLNTVSFW</sequence>
<dbReference type="RefSeq" id="WP_091134272.1">
    <property type="nucleotide sequence ID" value="NZ_CP023642.1"/>
</dbReference>
<feature type="transmembrane region" description="Helical" evidence="1">
    <location>
        <begin position="27"/>
        <end position="44"/>
    </location>
</feature>
<accession>A0ABY0LYL5</accession>